<dbReference type="EMBL" id="JAETXX010000019">
    <property type="protein sequence ID" value="MCF8716425.1"/>
    <property type="molecule type" value="Genomic_DNA"/>
</dbReference>
<dbReference type="InterPro" id="IPR050695">
    <property type="entry name" value="N-acetylmuramoyl_amidase_3"/>
</dbReference>
<name>A0ABS9J7M2_9FLAO</name>
<keyword evidence="3" id="KW-0378">Hydrolase</keyword>
<dbReference type="Gene3D" id="3.40.630.40">
    <property type="entry name" value="Zn-dependent exopeptidases"/>
    <property type="match status" value="1"/>
</dbReference>
<dbReference type="PANTHER" id="PTHR30404">
    <property type="entry name" value="N-ACETYLMURAMOYL-L-ALANINE AMIDASE"/>
    <property type="match status" value="1"/>
</dbReference>
<dbReference type="RefSeq" id="WP_236960893.1">
    <property type="nucleotide sequence ID" value="NZ_JAETXX010000019.1"/>
</dbReference>
<reference evidence="5 6" key="1">
    <citation type="submission" date="2021-01" db="EMBL/GenBank/DDBJ databases">
        <title>Genome sequencing of Joostella atrarenae M1-2 (= KCTC 23194).</title>
        <authorList>
            <person name="Zakaria M.R."/>
            <person name="Lam M.Q."/>
            <person name="Chong C.S."/>
        </authorList>
    </citation>
    <scope>NUCLEOTIDE SEQUENCE [LARGE SCALE GENOMIC DNA]</scope>
    <source>
        <strain evidence="5 6">M1-2</strain>
    </source>
</reference>
<feature type="domain" description="MurNAc-LAA" evidence="4">
    <location>
        <begin position="85"/>
        <end position="194"/>
    </location>
</feature>
<dbReference type="PANTHER" id="PTHR30404:SF0">
    <property type="entry name" value="N-ACETYLMURAMOYL-L-ALANINE AMIDASE AMIC"/>
    <property type="match status" value="1"/>
</dbReference>
<dbReference type="EC" id="3.5.1.28" evidence="2"/>
<dbReference type="Pfam" id="PF01520">
    <property type="entry name" value="Amidase_3"/>
    <property type="match status" value="1"/>
</dbReference>
<keyword evidence="6" id="KW-1185">Reference proteome</keyword>
<dbReference type="SMART" id="SM00646">
    <property type="entry name" value="Ami_3"/>
    <property type="match status" value="1"/>
</dbReference>
<evidence type="ECO:0000313" key="6">
    <source>
        <dbReference type="Proteomes" id="UP000829517"/>
    </source>
</evidence>
<dbReference type="Proteomes" id="UP000829517">
    <property type="component" value="Unassembled WGS sequence"/>
</dbReference>
<protein>
    <recommendedName>
        <fullName evidence="2">N-acetylmuramoyl-L-alanine amidase</fullName>
        <ecNumber evidence="2">3.5.1.28</ecNumber>
    </recommendedName>
</protein>
<evidence type="ECO:0000256" key="3">
    <source>
        <dbReference type="ARBA" id="ARBA00022801"/>
    </source>
</evidence>
<comment type="caution">
    <text evidence="5">The sequence shown here is derived from an EMBL/GenBank/DDBJ whole genome shotgun (WGS) entry which is preliminary data.</text>
</comment>
<organism evidence="5 6">
    <name type="scientific">Joostella atrarenae</name>
    <dbReference type="NCBI Taxonomy" id="679257"/>
    <lineage>
        <taxon>Bacteria</taxon>
        <taxon>Pseudomonadati</taxon>
        <taxon>Bacteroidota</taxon>
        <taxon>Flavobacteriia</taxon>
        <taxon>Flavobacteriales</taxon>
        <taxon>Flavobacteriaceae</taxon>
        <taxon>Joostella</taxon>
    </lineage>
</organism>
<sequence length="194" mass="21690">MKNLTKFIGLALLTITFAFTSVDKKTIVIDVSHGGHDNGTTANGFNEKAIALNIANKIKELNKNSNVEIILTRDSDKFLTLNERVEQINKLSPDFVISLHANANDNDKKSGKEIFISDKNKQKEKSGDLALELFYSFNDKSVEIRKADFHLLRNVNHPIALVELGYLTNLNDREMLTTEKGQSELAESILSAIK</sequence>
<gene>
    <name evidence="5" type="ORF">JM658_16475</name>
</gene>
<evidence type="ECO:0000313" key="5">
    <source>
        <dbReference type="EMBL" id="MCF8716425.1"/>
    </source>
</evidence>
<dbReference type="SUPFAM" id="SSF53187">
    <property type="entry name" value="Zn-dependent exopeptidases"/>
    <property type="match status" value="1"/>
</dbReference>
<dbReference type="InterPro" id="IPR002508">
    <property type="entry name" value="MurNAc-LAA_cat"/>
</dbReference>
<evidence type="ECO:0000256" key="1">
    <source>
        <dbReference type="ARBA" id="ARBA00001561"/>
    </source>
</evidence>
<comment type="catalytic activity">
    <reaction evidence="1">
        <text>Hydrolyzes the link between N-acetylmuramoyl residues and L-amino acid residues in certain cell-wall glycopeptides.</text>
        <dbReference type="EC" id="3.5.1.28"/>
    </reaction>
</comment>
<evidence type="ECO:0000256" key="2">
    <source>
        <dbReference type="ARBA" id="ARBA00011901"/>
    </source>
</evidence>
<dbReference type="CDD" id="cd02696">
    <property type="entry name" value="MurNAc-LAA"/>
    <property type="match status" value="1"/>
</dbReference>
<accession>A0ABS9J7M2</accession>
<evidence type="ECO:0000259" key="4">
    <source>
        <dbReference type="SMART" id="SM00646"/>
    </source>
</evidence>
<proteinExistence type="predicted"/>